<dbReference type="AlphaFoldDB" id="A0A7Z0IT36"/>
<proteinExistence type="predicted"/>
<protein>
    <submittedName>
        <fullName evidence="2">Uncharacterized protein (DUF952 family)</fullName>
    </submittedName>
</protein>
<evidence type="ECO:0000256" key="1">
    <source>
        <dbReference type="SAM" id="MobiDB-lite"/>
    </source>
</evidence>
<keyword evidence="3" id="KW-1185">Reference proteome</keyword>
<dbReference type="EMBL" id="JACBZR010000001">
    <property type="protein sequence ID" value="NYI78546.1"/>
    <property type="molecule type" value="Genomic_DNA"/>
</dbReference>
<evidence type="ECO:0000313" key="3">
    <source>
        <dbReference type="Proteomes" id="UP000564496"/>
    </source>
</evidence>
<accession>A0A7Z0IT36</accession>
<organism evidence="2 3">
    <name type="scientific">Nocardioides panzhihuensis</name>
    <dbReference type="NCBI Taxonomy" id="860243"/>
    <lineage>
        <taxon>Bacteria</taxon>
        <taxon>Bacillati</taxon>
        <taxon>Actinomycetota</taxon>
        <taxon>Actinomycetes</taxon>
        <taxon>Propionibacteriales</taxon>
        <taxon>Nocardioidaceae</taxon>
        <taxon>Nocardioides</taxon>
    </lineage>
</organism>
<evidence type="ECO:0000313" key="2">
    <source>
        <dbReference type="EMBL" id="NYI78546.1"/>
    </source>
</evidence>
<dbReference type="Proteomes" id="UP000564496">
    <property type="component" value="Unassembled WGS sequence"/>
</dbReference>
<comment type="caution">
    <text evidence="2">The sequence shown here is derived from an EMBL/GenBank/DDBJ whole genome shotgun (WGS) entry which is preliminary data.</text>
</comment>
<name>A0A7Z0IT36_9ACTN</name>
<feature type="region of interest" description="Disordered" evidence="1">
    <location>
        <begin position="18"/>
        <end position="43"/>
    </location>
</feature>
<reference evidence="2 3" key="1">
    <citation type="submission" date="2020-07" db="EMBL/GenBank/DDBJ databases">
        <title>Sequencing the genomes of 1000 actinobacteria strains.</title>
        <authorList>
            <person name="Klenk H.-P."/>
        </authorList>
    </citation>
    <scope>NUCLEOTIDE SEQUENCE [LARGE SCALE GENOMIC DNA]</scope>
    <source>
        <strain evidence="2 3">DSM 26487</strain>
    </source>
</reference>
<dbReference type="RefSeq" id="WP_281365482.1">
    <property type="nucleotide sequence ID" value="NZ_JACBZR010000001.1"/>
</dbReference>
<sequence length="43" mass="4695">MTMDLYGHLIDDNLWDSAKRPGGILGASEPDEETGECHVAGHR</sequence>
<gene>
    <name evidence="2" type="ORF">BJ988_003194</name>
</gene>